<evidence type="ECO:0000256" key="2">
    <source>
        <dbReference type="SAM" id="Phobius"/>
    </source>
</evidence>
<dbReference type="STRING" id="52.CMC5_006780"/>
<dbReference type="AlphaFoldDB" id="A0A0K1E6T0"/>
<feature type="compositionally biased region" description="Basic and acidic residues" evidence="1">
    <location>
        <begin position="143"/>
        <end position="152"/>
    </location>
</feature>
<dbReference type="KEGG" id="ccro:CMC5_006780"/>
<feature type="transmembrane region" description="Helical" evidence="2">
    <location>
        <begin position="112"/>
        <end position="132"/>
    </location>
</feature>
<evidence type="ECO:0000313" key="3">
    <source>
        <dbReference type="EMBL" id="AKT36560.1"/>
    </source>
</evidence>
<keyword evidence="2" id="KW-0812">Transmembrane</keyword>
<name>A0A0K1E6T0_CHOCO</name>
<organism evidence="3 4">
    <name type="scientific">Chondromyces crocatus</name>
    <dbReference type="NCBI Taxonomy" id="52"/>
    <lineage>
        <taxon>Bacteria</taxon>
        <taxon>Pseudomonadati</taxon>
        <taxon>Myxococcota</taxon>
        <taxon>Polyangia</taxon>
        <taxon>Polyangiales</taxon>
        <taxon>Polyangiaceae</taxon>
        <taxon>Chondromyces</taxon>
    </lineage>
</organism>
<dbReference type="Proteomes" id="UP000067626">
    <property type="component" value="Chromosome"/>
</dbReference>
<evidence type="ECO:0000313" key="4">
    <source>
        <dbReference type="Proteomes" id="UP000067626"/>
    </source>
</evidence>
<dbReference type="EMBL" id="CP012159">
    <property type="protein sequence ID" value="AKT36560.1"/>
    <property type="molecule type" value="Genomic_DNA"/>
</dbReference>
<keyword evidence="2" id="KW-0472">Membrane</keyword>
<accession>A0A0K1E6T0</accession>
<reference evidence="3 4" key="1">
    <citation type="submission" date="2015-07" db="EMBL/GenBank/DDBJ databases">
        <title>Genome analysis of myxobacterium Chondromyces crocatus Cm c5 reveals a high potential for natural compound synthesis and the genetic basis for the loss of fruiting body formation.</title>
        <authorList>
            <person name="Zaburannyi N."/>
            <person name="Bunk B."/>
            <person name="Maier J."/>
            <person name="Overmann J."/>
            <person name="Mueller R."/>
        </authorList>
    </citation>
    <scope>NUCLEOTIDE SEQUENCE [LARGE SCALE GENOMIC DNA]</scope>
    <source>
        <strain evidence="3 4">Cm c5</strain>
    </source>
</reference>
<protein>
    <submittedName>
        <fullName evidence="3">Uncharacterized protein</fullName>
    </submittedName>
</protein>
<gene>
    <name evidence="3" type="ORF">CMC5_006780</name>
</gene>
<feature type="region of interest" description="Disordered" evidence="1">
    <location>
        <begin position="143"/>
        <end position="197"/>
    </location>
</feature>
<sequence length="227" mass="23358">MDGKGCAVDAKPSWSIIAGPLAAFSTVDAGGRLTVPIGAPEGELLVSAVVAGREVSVRVEVVRPEHYDALLATRGLGPSGESEQPAVAVIATGTLGGNAAVGDSSVRERKRAFIAIVVAIAACLGFAGLIVLRRGRRRSTLHTEGELDRETVEADDEPTQDDGLAPNAPPSPAPDASNPSRTAVRPHGIPSGPSVRRRGKVCPICGERYPGEAMFCGKDGAQLAPLN</sequence>
<keyword evidence="2" id="KW-1133">Transmembrane helix</keyword>
<evidence type="ECO:0000256" key="1">
    <source>
        <dbReference type="SAM" id="MobiDB-lite"/>
    </source>
</evidence>
<keyword evidence="4" id="KW-1185">Reference proteome</keyword>
<proteinExistence type="predicted"/>